<dbReference type="Gene3D" id="3.40.50.300">
    <property type="entry name" value="P-loop containing nucleotide triphosphate hydrolases"/>
    <property type="match status" value="1"/>
</dbReference>
<dbReference type="GO" id="GO:0006952">
    <property type="term" value="P:defense response"/>
    <property type="evidence" value="ECO:0007669"/>
    <property type="project" value="UniProtKB-KW"/>
</dbReference>
<feature type="domain" description="AAA+ ATPase" evidence="7">
    <location>
        <begin position="176"/>
        <end position="310"/>
    </location>
</feature>
<keyword evidence="5" id="KW-0547">Nucleotide-binding</keyword>
<dbReference type="SUPFAM" id="SSF52058">
    <property type="entry name" value="L domain-like"/>
    <property type="match status" value="1"/>
</dbReference>
<evidence type="ECO:0000256" key="1">
    <source>
        <dbReference type="ARBA" id="ARBA00008894"/>
    </source>
</evidence>
<keyword evidence="9" id="KW-1185">Reference proteome</keyword>
<protein>
    <recommendedName>
        <fullName evidence="7">AAA+ ATPase domain-containing protein</fullName>
    </recommendedName>
</protein>
<dbReference type="Proteomes" id="UP000655225">
    <property type="component" value="Unassembled WGS sequence"/>
</dbReference>
<dbReference type="OMA" id="WENSTAS"/>
<name>A0A834Z4B4_TETSI</name>
<dbReference type="SMART" id="SM00382">
    <property type="entry name" value="AAA"/>
    <property type="match status" value="1"/>
</dbReference>
<reference evidence="8 9" key="1">
    <citation type="submission" date="2020-04" db="EMBL/GenBank/DDBJ databases">
        <title>Plant Genome Project.</title>
        <authorList>
            <person name="Zhang R.-G."/>
        </authorList>
    </citation>
    <scope>NUCLEOTIDE SEQUENCE [LARGE SCALE GENOMIC DNA]</scope>
    <source>
        <strain evidence="8">YNK0</strain>
        <tissue evidence="8">Leaf</tissue>
    </source>
</reference>
<dbReference type="Gene3D" id="1.10.8.430">
    <property type="entry name" value="Helical domain of apoptotic protease-activating factors"/>
    <property type="match status" value="1"/>
</dbReference>
<dbReference type="InterPro" id="IPR003593">
    <property type="entry name" value="AAA+_ATPase"/>
</dbReference>
<keyword evidence="3" id="KW-0677">Repeat</keyword>
<dbReference type="InterPro" id="IPR027417">
    <property type="entry name" value="P-loop_NTPase"/>
</dbReference>
<dbReference type="AlphaFoldDB" id="A0A834Z4B4"/>
<dbReference type="GO" id="GO:0005524">
    <property type="term" value="F:ATP binding"/>
    <property type="evidence" value="ECO:0007669"/>
    <property type="project" value="UniProtKB-KW"/>
</dbReference>
<evidence type="ECO:0000256" key="6">
    <source>
        <dbReference type="SAM" id="Coils"/>
    </source>
</evidence>
<evidence type="ECO:0000313" key="8">
    <source>
        <dbReference type="EMBL" id="KAF8396996.1"/>
    </source>
</evidence>
<dbReference type="InterPro" id="IPR057135">
    <property type="entry name" value="At4g27190-like_LRR"/>
</dbReference>
<proteinExistence type="inferred from homology"/>
<comment type="caution">
    <text evidence="8">The sequence shown here is derived from an EMBL/GenBank/DDBJ whole genome shotgun (WGS) entry which is preliminary data.</text>
</comment>
<dbReference type="Pfam" id="PF23247">
    <property type="entry name" value="LRR_RPS2"/>
    <property type="match status" value="2"/>
</dbReference>
<evidence type="ECO:0000256" key="4">
    <source>
        <dbReference type="ARBA" id="ARBA00022821"/>
    </source>
</evidence>
<dbReference type="InterPro" id="IPR003591">
    <property type="entry name" value="Leu-rich_rpt_typical-subtyp"/>
</dbReference>
<dbReference type="InterPro" id="IPR032675">
    <property type="entry name" value="LRR_dom_sf"/>
</dbReference>
<organism evidence="8 9">
    <name type="scientific">Tetracentron sinense</name>
    <name type="common">Spur-leaf</name>
    <dbReference type="NCBI Taxonomy" id="13715"/>
    <lineage>
        <taxon>Eukaryota</taxon>
        <taxon>Viridiplantae</taxon>
        <taxon>Streptophyta</taxon>
        <taxon>Embryophyta</taxon>
        <taxon>Tracheophyta</taxon>
        <taxon>Spermatophyta</taxon>
        <taxon>Magnoliopsida</taxon>
        <taxon>Trochodendrales</taxon>
        <taxon>Trochodendraceae</taxon>
        <taxon>Tetracentron</taxon>
    </lineage>
</organism>
<dbReference type="FunFam" id="3.40.50.300:FF:001091">
    <property type="entry name" value="Probable disease resistance protein At1g61300"/>
    <property type="match status" value="1"/>
</dbReference>
<dbReference type="Gene3D" id="3.80.10.10">
    <property type="entry name" value="Ribonuclease Inhibitor"/>
    <property type="match status" value="2"/>
</dbReference>
<dbReference type="GO" id="GO:0043531">
    <property type="term" value="F:ADP binding"/>
    <property type="evidence" value="ECO:0007669"/>
    <property type="project" value="InterPro"/>
</dbReference>
<sequence length="1109" mass="126036">MATTDILSIVITPLAEIIKCLTTPLKPEISYLVHYKTNVQNLKNQVEKLILKKNDVSALVEVARRKNEVIKEEVQKWVTRVAEIEADMRRLEYEVNQNKRCFMSCCPSCSSHYGLGKEAMKKIDDANELLSEGNFPTVSRPAPPPSIESRPTGDFEAYESTQSNMNKIINALKDEKIKIIGVYGMGGVGKTTLVTEVAKKVKREKLCNEVVMVTVSQNPNIKKIQVELADNLGMKFDAETESVRAGELMNRLMQEKTILIILDDLWGEVELAKVGIPNPYKGEHKGCKIVITSRDSDVMRCQVNIEVKVLSDEESWSLFRMKTDGAVDSPALQNVARDVVKECGGLPLAIVTLGAALGNKDRLVWEDALVQLKKSSPSNIPGMNDKVYSSLMLSYDNIDGDETKLLFLFCCLFPEDYLIDVDYLLIYGMREGFFFNVDTLDEARGRLHTMVEKLKASSLLLYGKGYGNSLLSEDVDSDGLGCFSLVLNCEIYGKKCGQFVKMHDLVRDVAMSIASKSNHGFLAKPGKRLTELPEIEQLKQCKRISLMHNNICELSSMLECPHIRTLLLQYNSDLEKIQDSFFQGMKSLVVLDLSNTGISSLPRSISCLENLRTLNLGGSKLQELSLEGLEKLEFLILKETKISKLPAEIGRLSKLMLLDLSGTHNIKIPRNTIRKLRRLEELYMGNHFCELDVALAKGGTRENIAIFAEIASLPALRILEIKVKNEVCLSQDNSCLWKNLKEFAICVEDYFIDNRFQSSRTMRLNYMFVLDKSNPVLANWVKDLLERAEDLTLFCTEESRQNTTMDHPLAQQEEEHRNSTSILQSDLLQRLHILKYLKVAHYSNCDELFRYEGPECGHALLSKLKKLNLEDLEELTRIWNGVVPFGTLQNLEKLRVVRCRNLRNIFSLALSISTQRLGKLCIKECHSMENIILMEHIELQQLRSSTIFQNLRKIVISECNKLKHLLPASLAIGLQKLEELSICKCEGIEVIIAEEERIGVHKVMLPLLTHVNLDDLPNLKSFFYQVRDLELPSLVCINIWKCPNLRRFPLEPESAPNLDKIKANKEWFRELEWEGNFKTRLQPLLDDKWDIKQPFAYDSDDPVVSCTIL</sequence>
<feature type="coiled-coil region" evidence="6">
    <location>
        <begin position="32"/>
        <end position="94"/>
    </location>
</feature>
<keyword evidence="5" id="KW-0067">ATP-binding</keyword>
<dbReference type="PRINTS" id="PR00364">
    <property type="entry name" value="DISEASERSIST"/>
</dbReference>
<evidence type="ECO:0000256" key="3">
    <source>
        <dbReference type="ARBA" id="ARBA00022737"/>
    </source>
</evidence>
<dbReference type="Pfam" id="PF13855">
    <property type="entry name" value="LRR_8"/>
    <property type="match status" value="1"/>
</dbReference>
<gene>
    <name evidence="8" type="ORF">HHK36_018634</name>
</gene>
<dbReference type="PANTHER" id="PTHR33463">
    <property type="entry name" value="NB-ARC DOMAIN-CONTAINING PROTEIN-RELATED"/>
    <property type="match status" value="1"/>
</dbReference>
<evidence type="ECO:0000256" key="2">
    <source>
        <dbReference type="ARBA" id="ARBA00022614"/>
    </source>
</evidence>
<keyword evidence="4" id="KW-0611">Plant defense</keyword>
<dbReference type="InterPro" id="IPR042197">
    <property type="entry name" value="Apaf_helical"/>
</dbReference>
<dbReference type="EMBL" id="JABCRI010000012">
    <property type="protein sequence ID" value="KAF8396996.1"/>
    <property type="molecule type" value="Genomic_DNA"/>
</dbReference>
<dbReference type="Pfam" id="PF00931">
    <property type="entry name" value="NB-ARC"/>
    <property type="match status" value="1"/>
</dbReference>
<dbReference type="Pfam" id="PF23598">
    <property type="entry name" value="LRR_14"/>
    <property type="match status" value="1"/>
</dbReference>
<comment type="similarity">
    <text evidence="1">Belongs to the disease resistance NB-LRR family.</text>
</comment>
<dbReference type="InterPro" id="IPR055414">
    <property type="entry name" value="LRR_R13L4/SHOC2-like"/>
</dbReference>
<dbReference type="PANTHER" id="PTHR33463:SF198">
    <property type="entry name" value="RPP4C3"/>
    <property type="match status" value="1"/>
</dbReference>
<dbReference type="InterPro" id="IPR002182">
    <property type="entry name" value="NB-ARC"/>
</dbReference>
<keyword evidence="6" id="KW-0175">Coiled coil</keyword>
<keyword evidence="2" id="KW-0433">Leucine-rich repeat</keyword>
<dbReference type="SUPFAM" id="SSF52540">
    <property type="entry name" value="P-loop containing nucleoside triphosphate hydrolases"/>
    <property type="match status" value="1"/>
</dbReference>
<evidence type="ECO:0000313" key="9">
    <source>
        <dbReference type="Proteomes" id="UP000655225"/>
    </source>
</evidence>
<dbReference type="InterPro" id="IPR050905">
    <property type="entry name" value="Plant_NBS-LRR"/>
</dbReference>
<dbReference type="SMART" id="SM00369">
    <property type="entry name" value="LRR_TYP"/>
    <property type="match status" value="3"/>
</dbReference>
<accession>A0A834Z4B4</accession>
<dbReference type="OrthoDB" id="1898799at2759"/>
<dbReference type="InterPro" id="IPR001611">
    <property type="entry name" value="Leu-rich_rpt"/>
</dbReference>
<evidence type="ECO:0000259" key="7">
    <source>
        <dbReference type="SMART" id="SM00382"/>
    </source>
</evidence>
<evidence type="ECO:0000256" key="5">
    <source>
        <dbReference type="ARBA" id="ARBA00022840"/>
    </source>
</evidence>